<dbReference type="GO" id="GO:0016627">
    <property type="term" value="F:oxidoreductase activity, acting on the CH-CH group of donors"/>
    <property type="evidence" value="ECO:0007669"/>
    <property type="project" value="InterPro"/>
</dbReference>
<evidence type="ECO:0000256" key="1">
    <source>
        <dbReference type="SAM" id="MobiDB-lite"/>
    </source>
</evidence>
<comment type="caution">
    <text evidence="2">The sequence shown here is derived from an EMBL/GenBank/DDBJ whole genome shotgun (WGS) entry which is preliminary data.</text>
</comment>
<gene>
    <name evidence="2" type="ORF">C8E87_0728</name>
</gene>
<dbReference type="GO" id="GO:0050660">
    <property type="term" value="F:flavin adenine dinucleotide binding"/>
    <property type="evidence" value="ECO:0007669"/>
    <property type="project" value="InterPro"/>
</dbReference>
<dbReference type="InterPro" id="IPR009100">
    <property type="entry name" value="AcylCoA_DH/oxidase_NM_dom_sf"/>
</dbReference>
<dbReference type="InterPro" id="IPR046373">
    <property type="entry name" value="Acyl-CoA_Oxase/DH_mid-dom_sf"/>
</dbReference>
<evidence type="ECO:0000313" key="3">
    <source>
        <dbReference type="Proteomes" id="UP000294901"/>
    </source>
</evidence>
<organism evidence="2 3">
    <name type="scientific">Paractinoplanes brasiliensis</name>
    <dbReference type="NCBI Taxonomy" id="52695"/>
    <lineage>
        <taxon>Bacteria</taxon>
        <taxon>Bacillati</taxon>
        <taxon>Actinomycetota</taxon>
        <taxon>Actinomycetes</taxon>
        <taxon>Micromonosporales</taxon>
        <taxon>Micromonosporaceae</taxon>
        <taxon>Paractinoplanes</taxon>
    </lineage>
</organism>
<dbReference type="SUPFAM" id="SSF56645">
    <property type="entry name" value="Acyl-CoA dehydrogenase NM domain-like"/>
    <property type="match status" value="1"/>
</dbReference>
<sequence>MQIKCPDDQTSELGPASGGAGPRPGPFAGAEPTGLAGTLSPLIEEYRERAEKLGKMPDHLLEALISEQAFRLYSPRDLGGFEASPVDVLAALEQIARIDGPTAWILWSLNMGFIADRAGEAVSWVWGMGPDPLIAYSRQAGRIEAVAGGYRLSGQWEAVPGARLADWLLLCAHTDEGDPRFLVIPRGSARTAGRTGKFPAWMAYGRVTVDDVFVPIGFSYAAEEAGRLTQSPYRWPTAELVRLGASAVVAGVARSALDLRGPTTPPADSAARLAAAFESLRSEVRTGTDIRALQGAMERTLEAAQAALNTVTDVSRDDRSPVHEAARRFVQIGTAVLGALRAPDGDIRR</sequence>
<dbReference type="AlphaFoldDB" id="A0A4R6JLF1"/>
<proteinExistence type="predicted"/>
<dbReference type="Proteomes" id="UP000294901">
    <property type="component" value="Unassembled WGS sequence"/>
</dbReference>
<protein>
    <submittedName>
        <fullName evidence="2">Alkylation response protein AidB-like acyl-CoA dehydrogenase</fullName>
    </submittedName>
</protein>
<dbReference type="InterPro" id="IPR037069">
    <property type="entry name" value="AcylCoA_DH/ox_N_sf"/>
</dbReference>
<keyword evidence="3" id="KW-1185">Reference proteome</keyword>
<dbReference type="Gene3D" id="1.10.540.10">
    <property type="entry name" value="Acyl-CoA dehydrogenase/oxidase, N-terminal domain"/>
    <property type="match status" value="1"/>
</dbReference>
<name>A0A4R6JLF1_9ACTN</name>
<dbReference type="EMBL" id="SNWR01000001">
    <property type="protein sequence ID" value="TDO37130.1"/>
    <property type="molecule type" value="Genomic_DNA"/>
</dbReference>
<evidence type="ECO:0000313" key="2">
    <source>
        <dbReference type="EMBL" id="TDO37130.1"/>
    </source>
</evidence>
<reference evidence="2 3" key="1">
    <citation type="submission" date="2019-03" db="EMBL/GenBank/DDBJ databases">
        <title>Sequencing the genomes of 1000 actinobacteria strains.</title>
        <authorList>
            <person name="Klenk H.-P."/>
        </authorList>
    </citation>
    <scope>NUCLEOTIDE SEQUENCE [LARGE SCALE GENOMIC DNA]</scope>
    <source>
        <strain evidence="2 3">DSM 43805</strain>
    </source>
</reference>
<feature type="region of interest" description="Disordered" evidence="1">
    <location>
        <begin position="1"/>
        <end position="31"/>
    </location>
</feature>
<dbReference type="PIRSF" id="PIRSF016578">
    <property type="entry name" value="HsaA"/>
    <property type="match status" value="1"/>
</dbReference>
<dbReference type="Gene3D" id="2.40.110.10">
    <property type="entry name" value="Butyryl-CoA Dehydrogenase, subunit A, domain 2"/>
    <property type="match status" value="1"/>
</dbReference>
<accession>A0A4R6JLF1</accession>